<accession>A0ABN8AA73</accession>
<evidence type="ECO:0000313" key="2">
    <source>
        <dbReference type="Proteomes" id="UP000789833"/>
    </source>
</evidence>
<dbReference type="EMBL" id="CAKJTJ010000007">
    <property type="protein sequence ID" value="CAG9620912.1"/>
    <property type="molecule type" value="Genomic_DNA"/>
</dbReference>
<organism evidence="1 2">
    <name type="scientific">Sutcliffiella rhizosphaerae</name>
    <dbReference type="NCBI Taxonomy" id="2880967"/>
    <lineage>
        <taxon>Bacteria</taxon>
        <taxon>Bacillati</taxon>
        <taxon>Bacillota</taxon>
        <taxon>Bacilli</taxon>
        <taxon>Bacillales</taxon>
        <taxon>Bacillaceae</taxon>
        <taxon>Sutcliffiella</taxon>
    </lineage>
</organism>
<gene>
    <name evidence="1" type="ORF">BACCIP111883_01684</name>
</gene>
<dbReference type="Proteomes" id="UP000789833">
    <property type="component" value="Unassembled WGS sequence"/>
</dbReference>
<sequence>MKKIIIGSALGVILAIGGTSVFASIEEPTLSEVKDANIDFSKVQVFEEQDLKIAGEIPKSVQERLAGQTTSERK</sequence>
<protein>
    <submittedName>
        <fullName evidence="1">Uncharacterized protein</fullName>
    </submittedName>
</protein>
<keyword evidence="2" id="KW-1185">Reference proteome</keyword>
<evidence type="ECO:0000313" key="1">
    <source>
        <dbReference type="EMBL" id="CAG9620912.1"/>
    </source>
</evidence>
<dbReference type="RefSeq" id="WP_230500823.1">
    <property type="nucleotide sequence ID" value="NZ_CAKJTJ010000007.1"/>
</dbReference>
<reference evidence="1 2" key="1">
    <citation type="submission" date="2021-10" db="EMBL/GenBank/DDBJ databases">
        <authorList>
            <person name="Criscuolo A."/>
        </authorList>
    </citation>
    <scope>NUCLEOTIDE SEQUENCE [LARGE SCALE GENOMIC DNA]</scope>
    <source>
        <strain evidence="2">CIP 111883</strain>
    </source>
</reference>
<comment type="caution">
    <text evidence="1">The sequence shown here is derived from an EMBL/GenBank/DDBJ whole genome shotgun (WGS) entry which is preliminary data.</text>
</comment>
<proteinExistence type="predicted"/>
<name>A0ABN8AA73_9BACI</name>